<evidence type="ECO:0000256" key="10">
    <source>
        <dbReference type="RuleBase" id="RU361115"/>
    </source>
</evidence>
<organism evidence="11 12">
    <name type="scientific">Ceutorhynchus assimilis</name>
    <name type="common">cabbage seed weevil</name>
    <dbReference type="NCBI Taxonomy" id="467358"/>
    <lineage>
        <taxon>Eukaryota</taxon>
        <taxon>Metazoa</taxon>
        <taxon>Ecdysozoa</taxon>
        <taxon>Arthropoda</taxon>
        <taxon>Hexapoda</taxon>
        <taxon>Insecta</taxon>
        <taxon>Pterygota</taxon>
        <taxon>Neoptera</taxon>
        <taxon>Endopterygota</taxon>
        <taxon>Coleoptera</taxon>
        <taxon>Polyphaga</taxon>
        <taxon>Cucujiformia</taxon>
        <taxon>Curculionidae</taxon>
        <taxon>Ceutorhynchinae</taxon>
        <taxon>Ceutorhynchus</taxon>
    </lineage>
</organism>
<sequence length="270" mass="32027">MASMVGNISNIFAEAADERVSDWFLMSSFWPNIALVVTYLALVYKILPEFMKNRKPFDLTEIIQIYNFGQILACCIIIYWMLTSGWIQGDYSLGCQPMDYSSKDPKAISLLQSMQWLYFLKITELLETMFFVLRKKFNQVTTLHVYHHVSTMIVAWTTCKYIGGPMPSIHIMMNCFIHALMYTYYYLASKGPEWQKCINPWKPWLTIAQMIQFTLMLIHLLPPLLTECSINTSYLVYEAFYMPNIMFLYYMFYKFYKRAYRKNRLSKKVE</sequence>
<evidence type="ECO:0000313" key="12">
    <source>
        <dbReference type="Proteomes" id="UP001152799"/>
    </source>
</evidence>
<dbReference type="PANTHER" id="PTHR11157">
    <property type="entry name" value="FATTY ACID ACYL TRANSFERASE-RELATED"/>
    <property type="match status" value="1"/>
</dbReference>
<feature type="transmembrane region" description="Helical" evidence="10">
    <location>
        <begin position="201"/>
        <end position="222"/>
    </location>
</feature>
<accession>A0A9N9MIQ4</accession>
<name>A0A9N9MIQ4_9CUCU</name>
<comment type="subcellular location">
    <subcellularLocation>
        <location evidence="1">Membrane</location>
        <topology evidence="1">Multi-pass membrane protein</topology>
    </subcellularLocation>
</comment>
<dbReference type="GO" id="GO:0030148">
    <property type="term" value="P:sphingolipid biosynthetic process"/>
    <property type="evidence" value="ECO:0007669"/>
    <property type="project" value="TreeGrafter"/>
</dbReference>
<keyword evidence="2 10" id="KW-0444">Lipid biosynthesis</keyword>
<dbReference type="EC" id="2.3.1.199" evidence="10"/>
<keyword evidence="3 10" id="KW-0808">Transferase</keyword>
<feature type="transmembrane region" description="Helical" evidence="10">
    <location>
        <begin position="234"/>
        <end position="252"/>
    </location>
</feature>
<dbReference type="GO" id="GO:0034625">
    <property type="term" value="P:fatty acid elongation, monounsaturated fatty acid"/>
    <property type="evidence" value="ECO:0007669"/>
    <property type="project" value="TreeGrafter"/>
</dbReference>
<dbReference type="EMBL" id="OU892279">
    <property type="protein sequence ID" value="CAG9765610.1"/>
    <property type="molecule type" value="Genomic_DNA"/>
</dbReference>
<dbReference type="AlphaFoldDB" id="A0A9N9MIQ4"/>
<feature type="transmembrane region" description="Helical" evidence="10">
    <location>
        <begin position="169"/>
        <end position="189"/>
    </location>
</feature>
<keyword evidence="9 10" id="KW-0275">Fatty acid biosynthesis</keyword>
<dbReference type="InterPro" id="IPR002076">
    <property type="entry name" value="ELO_fam"/>
</dbReference>
<comment type="similarity">
    <text evidence="10">Belongs to the ELO family.</text>
</comment>
<evidence type="ECO:0000256" key="2">
    <source>
        <dbReference type="ARBA" id="ARBA00022516"/>
    </source>
</evidence>
<keyword evidence="7 10" id="KW-0443">Lipid metabolism</keyword>
<dbReference type="GO" id="GO:0019367">
    <property type="term" value="P:fatty acid elongation, saturated fatty acid"/>
    <property type="evidence" value="ECO:0007669"/>
    <property type="project" value="TreeGrafter"/>
</dbReference>
<feature type="transmembrane region" description="Helical" evidence="10">
    <location>
        <begin position="29"/>
        <end position="47"/>
    </location>
</feature>
<keyword evidence="5 10" id="KW-0276">Fatty acid metabolism</keyword>
<evidence type="ECO:0000256" key="5">
    <source>
        <dbReference type="ARBA" id="ARBA00022832"/>
    </source>
</evidence>
<feature type="transmembrane region" description="Helical" evidence="10">
    <location>
        <begin position="59"/>
        <end position="82"/>
    </location>
</feature>
<evidence type="ECO:0000256" key="9">
    <source>
        <dbReference type="ARBA" id="ARBA00023160"/>
    </source>
</evidence>
<dbReference type="Pfam" id="PF01151">
    <property type="entry name" value="ELO"/>
    <property type="match status" value="1"/>
</dbReference>
<evidence type="ECO:0000313" key="11">
    <source>
        <dbReference type="EMBL" id="CAG9765610.1"/>
    </source>
</evidence>
<proteinExistence type="inferred from homology"/>
<protein>
    <recommendedName>
        <fullName evidence="10">Elongation of very long chain fatty acids protein</fullName>
        <ecNumber evidence="10">2.3.1.199</ecNumber>
    </recommendedName>
    <alternativeName>
        <fullName evidence="10">Very-long-chain 3-oxoacyl-CoA synthase</fullName>
    </alternativeName>
</protein>
<dbReference type="GO" id="GO:0009922">
    <property type="term" value="F:fatty acid elongase activity"/>
    <property type="evidence" value="ECO:0007669"/>
    <property type="project" value="UniProtKB-EC"/>
</dbReference>
<dbReference type="PANTHER" id="PTHR11157:SF113">
    <property type="entry name" value="ELONGATION OF VERY LONG CHAIN FATTY ACIDS PROTEIN"/>
    <property type="match status" value="1"/>
</dbReference>
<comment type="catalytic activity">
    <reaction evidence="10">
        <text>a very-long-chain acyl-CoA + malonyl-CoA + H(+) = a very-long-chain 3-oxoacyl-CoA + CO2 + CoA</text>
        <dbReference type="Rhea" id="RHEA:32727"/>
        <dbReference type="ChEBI" id="CHEBI:15378"/>
        <dbReference type="ChEBI" id="CHEBI:16526"/>
        <dbReference type="ChEBI" id="CHEBI:57287"/>
        <dbReference type="ChEBI" id="CHEBI:57384"/>
        <dbReference type="ChEBI" id="CHEBI:90725"/>
        <dbReference type="ChEBI" id="CHEBI:90736"/>
        <dbReference type="EC" id="2.3.1.199"/>
    </reaction>
</comment>
<evidence type="ECO:0000256" key="4">
    <source>
        <dbReference type="ARBA" id="ARBA00022692"/>
    </source>
</evidence>
<evidence type="ECO:0000256" key="8">
    <source>
        <dbReference type="ARBA" id="ARBA00023136"/>
    </source>
</evidence>
<dbReference type="GO" id="GO:0034626">
    <property type="term" value="P:fatty acid elongation, polyunsaturated fatty acid"/>
    <property type="evidence" value="ECO:0007669"/>
    <property type="project" value="TreeGrafter"/>
</dbReference>
<evidence type="ECO:0000256" key="1">
    <source>
        <dbReference type="ARBA" id="ARBA00004141"/>
    </source>
</evidence>
<keyword evidence="4 10" id="KW-0812">Transmembrane</keyword>
<evidence type="ECO:0000256" key="7">
    <source>
        <dbReference type="ARBA" id="ARBA00023098"/>
    </source>
</evidence>
<keyword evidence="6 10" id="KW-1133">Transmembrane helix</keyword>
<dbReference type="Proteomes" id="UP001152799">
    <property type="component" value="Chromosome 3"/>
</dbReference>
<evidence type="ECO:0000256" key="6">
    <source>
        <dbReference type="ARBA" id="ARBA00022989"/>
    </source>
</evidence>
<dbReference type="GO" id="GO:0042761">
    <property type="term" value="P:very long-chain fatty acid biosynthetic process"/>
    <property type="evidence" value="ECO:0007669"/>
    <property type="project" value="TreeGrafter"/>
</dbReference>
<reference evidence="11" key="1">
    <citation type="submission" date="2022-01" db="EMBL/GenBank/DDBJ databases">
        <authorList>
            <person name="King R."/>
        </authorList>
    </citation>
    <scope>NUCLEOTIDE SEQUENCE</scope>
</reference>
<keyword evidence="8 10" id="KW-0472">Membrane</keyword>
<dbReference type="GO" id="GO:0005789">
    <property type="term" value="C:endoplasmic reticulum membrane"/>
    <property type="evidence" value="ECO:0007669"/>
    <property type="project" value="TreeGrafter"/>
</dbReference>
<keyword evidence="12" id="KW-1185">Reference proteome</keyword>
<dbReference type="OrthoDB" id="434092at2759"/>
<gene>
    <name evidence="11" type="ORF">CEUTPL_LOCUS6215</name>
</gene>
<evidence type="ECO:0000256" key="3">
    <source>
        <dbReference type="ARBA" id="ARBA00022679"/>
    </source>
</evidence>